<dbReference type="InterPro" id="IPR050764">
    <property type="entry name" value="CbbQ/NirQ/NorQ/GpvN"/>
</dbReference>
<dbReference type="GO" id="GO:0005524">
    <property type="term" value="F:ATP binding"/>
    <property type="evidence" value="ECO:0007669"/>
    <property type="project" value="InterPro"/>
</dbReference>
<dbReference type="PANTHER" id="PTHR42759">
    <property type="entry name" value="MOXR FAMILY PROTEIN"/>
    <property type="match status" value="1"/>
</dbReference>
<dbReference type="AlphaFoldDB" id="A0A2H0R5B7"/>
<name>A0A2H0R5B7_9BACT</name>
<dbReference type="PANTHER" id="PTHR42759:SF6">
    <property type="entry name" value="REGULATORY PROTEIN-RELATED"/>
    <property type="match status" value="1"/>
</dbReference>
<dbReference type="Pfam" id="PF07726">
    <property type="entry name" value="AAA_3"/>
    <property type="match status" value="1"/>
</dbReference>
<gene>
    <name evidence="2" type="ORF">COV30_02215</name>
</gene>
<feature type="domain" description="ATPase AAA-3" evidence="1">
    <location>
        <begin position="56"/>
        <end position="205"/>
    </location>
</feature>
<dbReference type="Proteomes" id="UP000230208">
    <property type="component" value="Unassembled WGS sequence"/>
</dbReference>
<dbReference type="Gene3D" id="1.10.8.80">
    <property type="entry name" value="Magnesium chelatase subunit I, C-Terminal domain"/>
    <property type="match status" value="1"/>
</dbReference>
<accession>A0A2H0R5B7</accession>
<evidence type="ECO:0000313" key="3">
    <source>
        <dbReference type="Proteomes" id="UP000230208"/>
    </source>
</evidence>
<reference evidence="2 3" key="1">
    <citation type="submission" date="2017-09" db="EMBL/GenBank/DDBJ databases">
        <title>Depth-based differentiation of microbial function through sediment-hosted aquifers and enrichment of novel symbionts in the deep terrestrial subsurface.</title>
        <authorList>
            <person name="Probst A.J."/>
            <person name="Ladd B."/>
            <person name="Jarett J.K."/>
            <person name="Geller-Mcgrath D.E."/>
            <person name="Sieber C.M."/>
            <person name="Emerson J.B."/>
            <person name="Anantharaman K."/>
            <person name="Thomas B.C."/>
            <person name="Malmstrom R."/>
            <person name="Stieglmeier M."/>
            <person name="Klingl A."/>
            <person name="Woyke T."/>
            <person name="Ryan C.M."/>
            <person name="Banfield J.F."/>
        </authorList>
    </citation>
    <scope>NUCLEOTIDE SEQUENCE [LARGE SCALE GENOMIC DNA]</scope>
    <source>
        <strain evidence="2">CG10_big_fil_rev_8_21_14_0_10_37_15</strain>
    </source>
</reference>
<dbReference type="Gene3D" id="3.40.50.300">
    <property type="entry name" value="P-loop containing nucleotide triphosphate hydrolases"/>
    <property type="match status" value="1"/>
</dbReference>
<dbReference type="EMBL" id="PCXP01000024">
    <property type="protein sequence ID" value="PIR41719.1"/>
    <property type="molecule type" value="Genomic_DNA"/>
</dbReference>
<dbReference type="GO" id="GO:0016887">
    <property type="term" value="F:ATP hydrolysis activity"/>
    <property type="evidence" value="ECO:0007669"/>
    <property type="project" value="InterPro"/>
</dbReference>
<dbReference type="SUPFAM" id="SSF52540">
    <property type="entry name" value="P-loop containing nucleoside triphosphate hydrolases"/>
    <property type="match status" value="1"/>
</dbReference>
<dbReference type="InterPro" id="IPR011703">
    <property type="entry name" value="ATPase_AAA-3"/>
</dbReference>
<sequence length="371" mass="42148">MALTDPDEARKLIRQIVDQPKKVIFGIDRPLEYCVMALVTPLLRDGPRGKEFSQAHVYLLDKPGRGKTAAFTYISAAVRAKFSQVAGTADILPKEFIGEEKVDRATGIRTLYKGPIHSNIFFYDEITRTPPLGQSSLLGAMDGARVQMFVTNKRKKIIETKEFPLYPISDNPNEKRLYFIVFATANPIEFEGTFPISEAQKDRFTYSYRMGLPPREDEKRIRAKNVINQRVEEVTDLATLLDISKMVNEVELSEQAHEYIMRIIVNSRPFSQDLEDYGFPQKRHANPNLLGFIDQYVAMGCSPRRNFHLEAAAKAWAWMMKGKDRHASVDDVKAILPITLEHILLLTPYSIGDDVSAKKVVERIIAETEVP</sequence>
<protein>
    <recommendedName>
        <fullName evidence="1">ATPase AAA-3 domain-containing protein</fullName>
    </recommendedName>
</protein>
<evidence type="ECO:0000313" key="2">
    <source>
        <dbReference type="EMBL" id="PIR41719.1"/>
    </source>
</evidence>
<proteinExistence type="predicted"/>
<dbReference type="PIRSF" id="PIRSF002849">
    <property type="entry name" value="AAA_ATPase_chaperone_MoxR_prd"/>
    <property type="match status" value="1"/>
</dbReference>
<dbReference type="InterPro" id="IPR027417">
    <property type="entry name" value="P-loop_NTPase"/>
</dbReference>
<organism evidence="2 3">
    <name type="scientific">Candidatus Yanofskybacteria bacterium CG10_big_fil_rev_8_21_14_0_10_37_15</name>
    <dbReference type="NCBI Taxonomy" id="1975097"/>
    <lineage>
        <taxon>Bacteria</taxon>
        <taxon>Candidatus Yanofskyibacteriota</taxon>
    </lineage>
</organism>
<evidence type="ECO:0000259" key="1">
    <source>
        <dbReference type="Pfam" id="PF07726"/>
    </source>
</evidence>
<comment type="caution">
    <text evidence="2">The sequence shown here is derived from an EMBL/GenBank/DDBJ whole genome shotgun (WGS) entry which is preliminary data.</text>
</comment>